<reference evidence="1 2" key="1">
    <citation type="submission" date="2018-09" db="EMBL/GenBank/DDBJ databases">
        <title>Genomic investigation of the strawberry pathogen Phytophthora fragariae indicates pathogenicity is determined by transcriptional variation in three key races.</title>
        <authorList>
            <person name="Adams T.M."/>
            <person name="Armitage A.D."/>
            <person name="Sobczyk M.K."/>
            <person name="Bates H.J."/>
            <person name="Dunwell J.M."/>
            <person name="Nellist C.F."/>
            <person name="Harrison R.J."/>
        </authorList>
    </citation>
    <scope>NUCLEOTIDE SEQUENCE [LARGE SCALE GENOMIC DNA]</scope>
    <source>
        <strain evidence="1 2">SCRP245</strain>
    </source>
</reference>
<organism evidence="1 2">
    <name type="scientific">Phytophthora fragariae</name>
    <dbReference type="NCBI Taxonomy" id="53985"/>
    <lineage>
        <taxon>Eukaryota</taxon>
        <taxon>Sar</taxon>
        <taxon>Stramenopiles</taxon>
        <taxon>Oomycota</taxon>
        <taxon>Peronosporomycetes</taxon>
        <taxon>Peronosporales</taxon>
        <taxon>Peronosporaceae</taxon>
        <taxon>Phytophthora</taxon>
    </lineage>
</organism>
<evidence type="ECO:0000313" key="1">
    <source>
        <dbReference type="EMBL" id="KAE8950719.1"/>
    </source>
</evidence>
<sequence>MHNHHADKGKRVRGINDVPADGPVADHIAALADAGAGSKQIASYATSELGYT</sequence>
<proteinExistence type="predicted"/>
<gene>
    <name evidence="1" type="ORF">PF011_g33164</name>
</gene>
<dbReference type="AlphaFoldDB" id="A0A6A3FYX9"/>
<evidence type="ECO:0000313" key="2">
    <source>
        <dbReference type="Proteomes" id="UP000460718"/>
    </source>
</evidence>
<name>A0A6A3FYX9_9STRA</name>
<protein>
    <submittedName>
        <fullName evidence="1">Uncharacterized protein</fullName>
    </submittedName>
</protein>
<dbReference type="EMBL" id="QXFW01012841">
    <property type="protein sequence ID" value="KAE8950719.1"/>
    <property type="molecule type" value="Genomic_DNA"/>
</dbReference>
<comment type="caution">
    <text evidence="1">The sequence shown here is derived from an EMBL/GenBank/DDBJ whole genome shotgun (WGS) entry which is preliminary data.</text>
</comment>
<accession>A0A6A3FYX9</accession>
<dbReference type="Proteomes" id="UP000460718">
    <property type="component" value="Unassembled WGS sequence"/>
</dbReference>